<evidence type="ECO:0000256" key="5">
    <source>
        <dbReference type="SAM" id="Coils"/>
    </source>
</evidence>
<organism evidence="8 9">
    <name type="scientific">Sulfurovum zhangzhouensis</name>
    <dbReference type="NCBI Taxonomy" id="3019067"/>
    <lineage>
        <taxon>Bacteria</taxon>
        <taxon>Pseudomonadati</taxon>
        <taxon>Campylobacterota</taxon>
        <taxon>Epsilonproteobacteria</taxon>
        <taxon>Campylobacterales</taxon>
        <taxon>Sulfurovaceae</taxon>
        <taxon>Sulfurovum</taxon>
    </lineage>
</organism>
<dbReference type="PANTHER" id="PTHR38102:SF1">
    <property type="entry name" value="PERIPLASMIC CHAPERONE SPY"/>
    <property type="match status" value="1"/>
</dbReference>
<comment type="caution">
    <text evidence="8">The sequence shown here is derived from an EMBL/GenBank/DDBJ whole genome shotgun (WGS) entry which is preliminary data.</text>
</comment>
<dbReference type="Pfam" id="PF07813">
    <property type="entry name" value="LTXXQ"/>
    <property type="match status" value="1"/>
</dbReference>
<evidence type="ECO:0000256" key="1">
    <source>
        <dbReference type="ARBA" id="ARBA00004418"/>
    </source>
</evidence>
<sequence length="157" mass="18527">MKKTVIAIIATVGLSSALMATGPGMNPCKDSIGKHYKERSEIYKAIQQLDLTQAQKEQLQTFRESQREERKANRAALKEKRAMKQNRTDLSRFMSAEKFDKNAYKTAMKERMQQREEMREKRRELVLEKRAERMEKIFNILTPEQREKWIQLSKSNS</sequence>
<keyword evidence="3 7" id="KW-0732">Signal</keyword>
<evidence type="ECO:0000256" key="3">
    <source>
        <dbReference type="ARBA" id="ARBA00022729"/>
    </source>
</evidence>
<evidence type="ECO:0000313" key="8">
    <source>
        <dbReference type="EMBL" id="MDM5272323.1"/>
    </source>
</evidence>
<reference evidence="8" key="1">
    <citation type="submission" date="2023-01" db="EMBL/GenBank/DDBJ databases">
        <title>Sulfurovum sp. zt1-1 genome assembly.</title>
        <authorList>
            <person name="Wang J."/>
        </authorList>
    </citation>
    <scope>NUCLEOTIDE SEQUENCE</scope>
    <source>
        <strain evidence="8">Zt1-1</strain>
    </source>
</reference>
<evidence type="ECO:0000256" key="6">
    <source>
        <dbReference type="SAM" id="MobiDB-lite"/>
    </source>
</evidence>
<dbReference type="PANTHER" id="PTHR38102">
    <property type="entry name" value="PERIPLASMIC CHAPERONE SPY"/>
    <property type="match status" value="1"/>
</dbReference>
<gene>
    <name evidence="8" type="ORF">PGH07_09025</name>
</gene>
<evidence type="ECO:0000256" key="7">
    <source>
        <dbReference type="SAM" id="SignalP"/>
    </source>
</evidence>
<feature type="coiled-coil region" evidence="5">
    <location>
        <begin position="101"/>
        <end position="135"/>
    </location>
</feature>
<feature type="signal peptide" evidence="7">
    <location>
        <begin position="1"/>
        <end position="20"/>
    </location>
</feature>
<dbReference type="InterPro" id="IPR052211">
    <property type="entry name" value="Cpx_auxiliary_protein"/>
</dbReference>
<evidence type="ECO:0000256" key="2">
    <source>
        <dbReference type="ARBA" id="ARBA00008441"/>
    </source>
</evidence>
<dbReference type="RefSeq" id="WP_289414117.1">
    <property type="nucleotide sequence ID" value="NZ_JAQIBD010000003.1"/>
</dbReference>
<evidence type="ECO:0000313" key="9">
    <source>
        <dbReference type="Proteomes" id="UP001169069"/>
    </source>
</evidence>
<dbReference type="InterPro" id="IPR012899">
    <property type="entry name" value="LTXXQ"/>
</dbReference>
<keyword evidence="4" id="KW-0574">Periplasm</keyword>
<dbReference type="EMBL" id="JAQIBD010000003">
    <property type="protein sequence ID" value="MDM5272323.1"/>
    <property type="molecule type" value="Genomic_DNA"/>
</dbReference>
<feature type="compositionally biased region" description="Basic and acidic residues" evidence="6">
    <location>
        <begin position="64"/>
        <end position="89"/>
    </location>
</feature>
<dbReference type="Proteomes" id="UP001169069">
    <property type="component" value="Unassembled WGS sequence"/>
</dbReference>
<proteinExistence type="inferred from homology"/>
<accession>A0ABT7QZT4</accession>
<name>A0ABT7QZT4_9BACT</name>
<dbReference type="Gene3D" id="1.20.120.1490">
    <property type="match status" value="1"/>
</dbReference>
<feature type="chain" id="PRO_5046155697" evidence="7">
    <location>
        <begin position="21"/>
        <end position="157"/>
    </location>
</feature>
<protein>
    <submittedName>
        <fullName evidence="8">Spy/CpxP family protein refolding chaperone</fullName>
    </submittedName>
</protein>
<keyword evidence="5" id="KW-0175">Coiled coil</keyword>
<evidence type="ECO:0000256" key="4">
    <source>
        <dbReference type="ARBA" id="ARBA00022764"/>
    </source>
</evidence>
<keyword evidence="9" id="KW-1185">Reference proteome</keyword>
<comment type="similarity">
    <text evidence="2">Belongs to the CpxP/Spy family.</text>
</comment>
<feature type="region of interest" description="Disordered" evidence="6">
    <location>
        <begin position="62"/>
        <end position="89"/>
    </location>
</feature>
<comment type="subcellular location">
    <subcellularLocation>
        <location evidence="1">Periplasm</location>
    </subcellularLocation>
</comment>